<proteinExistence type="predicted"/>
<organism evidence="1">
    <name type="scientific">Timema douglasi</name>
    <name type="common">Walking stick</name>
    <dbReference type="NCBI Taxonomy" id="61478"/>
    <lineage>
        <taxon>Eukaryota</taxon>
        <taxon>Metazoa</taxon>
        <taxon>Ecdysozoa</taxon>
        <taxon>Arthropoda</taxon>
        <taxon>Hexapoda</taxon>
        <taxon>Insecta</taxon>
        <taxon>Pterygota</taxon>
        <taxon>Neoptera</taxon>
        <taxon>Polyneoptera</taxon>
        <taxon>Phasmatodea</taxon>
        <taxon>Timematodea</taxon>
        <taxon>Timematoidea</taxon>
        <taxon>Timematidae</taxon>
        <taxon>Timema</taxon>
    </lineage>
</organism>
<accession>A0A7R8ZFI4</accession>
<protein>
    <submittedName>
        <fullName evidence="1">Uncharacterized protein</fullName>
    </submittedName>
</protein>
<dbReference type="EMBL" id="OA602366">
    <property type="protein sequence ID" value="CAD7207442.1"/>
    <property type="molecule type" value="Genomic_DNA"/>
</dbReference>
<name>A0A7R8ZFI4_TIMDO</name>
<reference evidence="1" key="1">
    <citation type="submission" date="2020-11" db="EMBL/GenBank/DDBJ databases">
        <authorList>
            <person name="Tran Van P."/>
        </authorList>
    </citation>
    <scope>NUCLEOTIDE SEQUENCE</scope>
</reference>
<sequence>MFGAPSCHPRRGLSLRTRR</sequence>
<evidence type="ECO:0000313" key="1">
    <source>
        <dbReference type="EMBL" id="CAD7207442.1"/>
    </source>
</evidence>
<dbReference type="AlphaFoldDB" id="A0A7R8ZFI4"/>
<gene>
    <name evidence="1" type="ORF">TDIB3V08_LOCUS13590</name>
</gene>